<dbReference type="AlphaFoldDB" id="A0AA47N2P1"/>
<feature type="compositionally biased region" description="Acidic residues" evidence="1">
    <location>
        <begin position="31"/>
        <end position="45"/>
    </location>
</feature>
<name>A0AA47N2P1_MERPO</name>
<protein>
    <submittedName>
        <fullName evidence="2">Uncharacterized protein</fullName>
    </submittedName>
</protein>
<proteinExistence type="predicted"/>
<evidence type="ECO:0000313" key="2">
    <source>
        <dbReference type="EMBL" id="KAK0150536.1"/>
    </source>
</evidence>
<dbReference type="Proteomes" id="UP001174136">
    <property type="component" value="Unassembled WGS sequence"/>
</dbReference>
<reference evidence="2" key="1">
    <citation type="journal article" date="2023" name="Front. Mar. Sci.">
        <title>A new Merluccius polli reference genome to investigate the effects of global change in West African waters.</title>
        <authorList>
            <person name="Mateo J.L."/>
            <person name="Blanco-Fernandez C."/>
            <person name="Garcia-Vazquez E."/>
            <person name="Machado-Schiaffino G."/>
        </authorList>
    </citation>
    <scope>NUCLEOTIDE SEQUENCE</scope>
    <source>
        <strain evidence="2">C29</strain>
        <tissue evidence="2">Fin</tissue>
    </source>
</reference>
<gene>
    <name evidence="2" type="ORF">N1851_008358</name>
</gene>
<dbReference type="EMBL" id="JAOPHQ010001468">
    <property type="protein sequence ID" value="KAK0150536.1"/>
    <property type="molecule type" value="Genomic_DNA"/>
</dbReference>
<organism evidence="2 3">
    <name type="scientific">Merluccius polli</name>
    <name type="common">Benguela hake</name>
    <name type="synonym">Merluccius cadenati</name>
    <dbReference type="NCBI Taxonomy" id="89951"/>
    <lineage>
        <taxon>Eukaryota</taxon>
        <taxon>Metazoa</taxon>
        <taxon>Chordata</taxon>
        <taxon>Craniata</taxon>
        <taxon>Vertebrata</taxon>
        <taxon>Euteleostomi</taxon>
        <taxon>Actinopterygii</taxon>
        <taxon>Neopterygii</taxon>
        <taxon>Teleostei</taxon>
        <taxon>Neoteleostei</taxon>
        <taxon>Acanthomorphata</taxon>
        <taxon>Zeiogadaria</taxon>
        <taxon>Gadariae</taxon>
        <taxon>Gadiformes</taxon>
        <taxon>Gadoidei</taxon>
        <taxon>Merlucciidae</taxon>
        <taxon>Merluccius</taxon>
    </lineage>
</organism>
<comment type="caution">
    <text evidence="2">The sequence shown here is derived from an EMBL/GenBank/DDBJ whole genome shotgun (WGS) entry which is preliminary data.</text>
</comment>
<evidence type="ECO:0000313" key="3">
    <source>
        <dbReference type="Proteomes" id="UP001174136"/>
    </source>
</evidence>
<evidence type="ECO:0000256" key="1">
    <source>
        <dbReference type="SAM" id="MobiDB-lite"/>
    </source>
</evidence>
<keyword evidence="3" id="KW-1185">Reference proteome</keyword>
<accession>A0AA47N2P1</accession>
<sequence length="73" mass="8277">MEEIGNEMMIEEDIVVGTSHFDQQSFRMDLPEEESESDQDADETDQACNLGQMNPLPKNKMKNITRAQTLSKG</sequence>
<feature type="region of interest" description="Disordered" evidence="1">
    <location>
        <begin position="20"/>
        <end position="73"/>
    </location>
</feature>